<reference evidence="2 3" key="1">
    <citation type="submission" date="2019-03" db="EMBL/GenBank/DDBJ databases">
        <title>Sequencing the genomes of 1000 actinobacteria strains.</title>
        <authorList>
            <person name="Klenk H.-P."/>
        </authorList>
    </citation>
    <scope>NUCLEOTIDE SEQUENCE [LARGE SCALE GENOMIC DNA]</scope>
    <source>
        <strain evidence="2 3">DSM 44969</strain>
    </source>
</reference>
<feature type="region of interest" description="Disordered" evidence="1">
    <location>
        <begin position="1"/>
        <end position="54"/>
    </location>
</feature>
<dbReference type="Proteomes" id="UP000295560">
    <property type="component" value="Unassembled WGS sequence"/>
</dbReference>
<sequence length="94" mass="9887">MMSIGSARPLRSGSRITARSSDARISVSVRARARARRSPSAIVTPSPNAPIPRGSTEELRAMEIHTFRHAGGITSPSIRARTLASVTAVPSAPV</sequence>
<accession>A0A4R1HQD1</accession>
<organism evidence="2 3">
    <name type="scientific">Pseudonocardia endophytica</name>
    <dbReference type="NCBI Taxonomy" id="401976"/>
    <lineage>
        <taxon>Bacteria</taxon>
        <taxon>Bacillati</taxon>
        <taxon>Actinomycetota</taxon>
        <taxon>Actinomycetes</taxon>
        <taxon>Pseudonocardiales</taxon>
        <taxon>Pseudonocardiaceae</taxon>
        <taxon>Pseudonocardia</taxon>
    </lineage>
</organism>
<dbReference type="EMBL" id="SMFZ01000001">
    <property type="protein sequence ID" value="TCK24787.1"/>
    <property type="molecule type" value="Genomic_DNA"/>
</dbReference>
<evidence type="ECO:0000313" key="3">
    <source>
        <dbReference type="Proteomes" id="UP000295560"/>
    </source>
</evidence>
<keyword evidence="3" id="KW-1185">Reference proteome</keyword>
<name>A0A4R1HQD1_PSEEN</name>
<comment type="caution">
    <text evidence="2">The sequence shown here is derived from an EMBL/GenBank/DDBJ whole genome shotgun (WGS) entry which is preliminary data.</text>
</comment>
<evidence type="ECO:0000256" key="1">
    <source>
        <dbReference type="SAM" id="MobiDB-lite"/>
    </source>
</evidence>
<dbReference type="AlphaFoldDB" id="A0A4R1HQD1"/>
<proteinExistence type="predicted"/>
<evidence type="ECO:0000313" key="2">
    <source>
        <dbReference type="EMBL" id="TCK24787.1"/>
    </source>
</evidence>
<gene>
    <name evidence="2" type="ORF">EV378_0580</name>
</gene>
<protein>
    <submittedName>
        <fullName evidence="2">Uncharacterized protein</fullName>
    </submittedName>
</protein>
<feature type="compositionally biased region" description="Low complexity" evidence="1">
    <location>
        <begin position="18"/>
        <end position="30"/>
    </location>
</feature>